<reference evidence="1 2" key="1">
    <citation type="submission" date="2019-02" db="EMBL/GenBank/DDBJ databases">
        <title>Deep-cultivation of Planctomycetes and their phenomic and genomic characterization uncovers novel biology.</title>
        <authorList>
            <person name="Wiegand S."/>
            <person name="Jogler M."/>
            <person name="Boedeker C."/>
            <person name="Pinto D."/>
            <person name="Vollmers J."/>
            <person name="Rivas-Marin E."/>
            <person name="Kohn T."/>
            <person name="Peeters S.H."/>
            <person name="Heuer A."/>
            <person name="Rast P."/>
            <person name="Oberbeckmann S."/>
            <person name="Bunk B."/>
            <person name="Jeske O."/>
            <person name="Meyerdierks A."/>
            <person name="Storesund J.E."/>
            <person name="Kallscheuer N."/>
            <person name="Luecker S."/>
            <person name="Lage O.M."/>
            <person name="Pohl T."/>
            <person name="Merkel B.J."/>
            <person name="Hornburger P."/>
            <person name="Mueller R.-W."/>
            <person name="Bruemmer F."/>
            <person name="Labrenz M."/>
            <person name="Spormann A.M."/>
            <person name="Op Den Camp H."/>
            <person name="Overmann J."/>
            <person name="Amann R."/>
            <person name="Jetten M.S.M."/>
            <person name="Mascher T."/>
            <person name="Medema M.H."/>
            <person name="Devos D.P."/>
            <person name="Kaster A.-K."/>
            <person name="Ovreas L."/>
            <person name="Rohde M."/>
            <person name="Galperin M.Y."/>
            <person name="Jogler C."/>
        </authorList>
    </citation>
    <scope>NUCLEOTIDE SEQUENCE [LARGE SCALE GENOMIC DNA]</scope>
    <source>
        <strain evidence="1 2">KOR34</strain>
    </source>
</reference>
<evidence type="ECO:0000313" key="1">
    <source>
        <dbReference type="EMBL" id="TWT33703.1"/>
    </source>
</evidence>
<accession>A0A5C5V6X1</accession>
<proteinExistence type="predicted"/>
<protein>
    <submittedName>
        <fullName evidence="1">Uncharacterized protein</fullName>
    </submittedName>
</protein>
<evidence type="ECO:0000313" key="2">
    <source>
        <dbReference type="Proteomes" id="UP000316714"/>
    </source>
</evidence>
<organism evidence="1 2">
    <name type="scientific">Posidoniimonas corsicana</name>
    <dbReference type="NCBI Taxonomy" id="1938618"/>
    <lineage>
        <taxon>Bacteria</taxon>
        <taxon>Pseudomonadati</taxon>
        <taxon>Planctomycetota</taxon>
        <taxon>Planctomycetia</taxon>
        <taxon>Pirellulales</taxon>
        <taxon>Lacipirellulaceae</taxon>
        <taxon>Posidoniimonas</taxon>
    </lineage>
</organism>
<gene>
    <name evidence="1" type="ORF">KOR34_35360</name>
</gene>
<keyword evidence="2" id="KW-1185">Reference proteome</keyword>
<dbReference type="EMBL" id="SIHJ01000002">
    <property type="protein sequence ID" value="TWT33703.1"/>
    <property type="molecule type" value="Genomic_DNA"/>
</dbReference>
<comment type="caution">
    <text evidence="1">The sequence shown here is derived from an EMBL/GenBank/DDBJ whole genome shotgun (WGS) entry which is preliminary data.</text>
</comment>
<dbReference type="Proteomes" id="UP000316714">
    <property type="component" value="Unassembled WGS sequence"/>
</dbReference>
<sequence length="77" mass="8302">MAGMGGTEIDSETERQPNKYIRLATDNRKGFRSALVCVVSDVIVAFYSSSAAREREIGSKLIDTPQSGLVAIGILLQ</sequence>
<name>A0A5C5V6X1_9BACT</name>
<dbReference type="AlphaFoldDB" id="A0A5C5V6X1"/>